<name>A0A173GCR2_9CAUD</name>
<protein>
    <submittedName>
        <fullName evidence="2">Capsid and scaffold protein</fullName>
    </submittedName>
</protein>
<sequence length="328" mass="35199">MSRDSFNVTRPNSKLGGADPFELVLEEFAGIVEESMQTRSVTEGWVDMKTVKGTATVTKDAIGESTLQVLEPGKTPDGTANQFSDNSVTVKTVILARSALPLLDVFQTKYDVRKKIGNEHGKKMAKFRDAALLVQLAKAGLATESKYGDLPGHHGGTQITLAAAGDENDPAKLYKAINRLCAGMEEKDVIPQEDGHALFVRPSLFYTLMDAEQIINGDYITSVGNVVQGVPVLKALGVPIIKTNNMPHTNTVSTPDDVAKMMGGDYSGDFSKLLAILASPAALLCGETISLTSDVFYDKLSKSHYVDAHMAFAATTDRHEHAGAILAK</sequence>
<dbReference type="Proteomes" id="UP000222360">
    <property type="component" value="Segment"/>
</dbReference>
<dbReference type="EMBL" id="KX066068">
    <property type="protein sequence ID" value="ANH51097.1"/>
    <property type="molecule type" value="Genomic_DNA"/>
</dbReference>
<evidence type="ECO:0000259" key="1">
    <source>
        <dbReference type="Pfam" id="PF21703"/>
    </source>
</evidence>
<reference evidence="2 3" key="1">
    <citation type="submission" date="2016-04" db="EMBL/GenBank/DDBJ databases">
        <title>Complete genome of Pseudomonas fluorescens phage VSW-3.</title>
        <authorList>
            <person name="Zhang C.-J."/>
            <person name="Wei Y.-L."/>
            <person name="Ji X.-L."/>
        </authorList>
    </citation>
    <scope>NUCLEOTIDE SEQUENCE [LARGE SCALE GENOMIC DNA]</scope>
</reference>
<feature type="domain" description="Capsid Gp10A/Gp10B-like" evidence="1">
    <location>
        <begin position="109"/>
        <end position="275"/>
    </location>
</feature>
<dbReference type="OrthoDB" id="6010at10239"/>
<dbReference type="Pfam" id="PF21703">
    <property type="entry name" value="Gp10A-like"/>
    <property type="match status" value="1"/>
</dbReference>
<dbReference type="InterPro" id="IPR049301">
    <property type="entry name" value="Capsid_Gp10A/Gp10B-like_dom"/>
</dbReference>
<evidence type="ECO:0000313" key="2">
    <source>
        <dbReference type="EMBL" id="ANH51097.1"/>
    </source>
</evidence>
<gene>
    <name evidence="2" type="ORF">VSW3_21</name>
</gene>
<keyword evidence="3" id="KW-1185">Reference proteome</keyword>
<evidence type="ECO:0000313" key="3">
    <source>
        <dbReference type="Proteomes" id="UP000222360"/>
    </source>
</evidence>
<accession>A0A173GCR2</accession>
<proteinExistence type="predicted"/>
<organism evidence="2 3">
    <name type="scientific">Pseudomonas phage VSW-3</name>
    <dbReference type="NCBI Taxonomy" id="1852562"/>
    <lineage>
        <taxon>Viruses</taxon>
        <taxon>Duplodnaviria</taxon>
        <taxon>Heunggongvirae</taxon>
        <taxon>Uroviricota</taxon>
        <taxon>Caudoviricetes</taxon>
        <taxon>Autographivirales</taxon>
        <taxon>Autonotataviridae</taxon>
        <taxon>Napahaivirus</taxon>
        <taxon>Napahaivirus VSW3</taxon>
    </lineage>
</organism>